<evidence type="ECO:0000256" key="1">
    <source>
        <dbReference type="ARBA" id="ARBA00001974"/>
    </source>
</evidence>
<reference evidence="7 8" key="1">
    <citation type="submission" date="2020-08" db="EMBL/GenBank/DDBJ databases">
        <authorList>
            <person name="Liu C."/>
            <person name="Sun Q."/>
        </authorList>
    </citation>
    <scope>NUCLEOTIDE SEQUENCE [LARGE SCALE GENOMIC DNA]</scope>
    <source>
        <strain evidence="7 8">N22</strain>
    </source>
</reference>
<dbReference type="InterPro" id="IPR003953">
    <property type="entry name" value="FAD-dep_OxRdtase_2_FAD-bd"/>
</dbReference>
<dbReference type="InterPro" id="IPR050315">
    <property type="entry name" value="FAD-oxidoreductase_2"/>
</dbReference>
<keyword evidence="4" id="KW-0560">Oxidoreductase</keyword>
<keyword evidence="8" id="KW-1185">Reference proteome</keyword>
<comment type="cofactor">
    <cofactor evidence="1">
        <name>FAD</name>
        <dbReference type="ChEBI" id="CHEBI:57692"/>
    </cofactor>
</comment>
<dbReference type="EMBL" id="JACMSE010000002">
    <property type="protein sequence ID" value="MBC2888433.1"/>
    <property type="molecule type" value="Genomic_DNA"/>
</dbReference>
<dbReference type="InterPro" id="IPR027477">
    <property type="entry name" value="Succ_DH/fumarate_Rdtase_cat_sf"/>
</dbReference>
<organism evidence="7 8">
    <name type="scientific">Gordonibacter massiliensis</name>
    <name type="common">ex Traore et al. 2017</name>
    <dbReference type="NCBI Taxonomy" id="1841863"/>
    <lineage>
        <taxon>Bacteria</taxon>
        <taxon>Bacillati</taxon>
        <taxon>Actinomycetota</taxon>
        <taxon>Coriobacteriia</taxon>
        <taxon>Eggerthellales</taxon>
        <taxon>Eggerthellaceae</taxon>
        <taxon>Gordonibacter</taxon>
    </lineage>
</organism>
<dbReference type="PROSITE" id="PS51257">
    <property type="entry name" value="PROKAR_LIPOPROTEIN"/>
    <property type="match status" value="1"/>
</dbReference>
<keyword evidence="3" id="KW-0274">FAD</keyword>
<dbReference type="Proteomes" id="UP000587396">
    <property type="component" value="Unassembled WGS sequence"/>
</dbReference>
<accession>A0A842J9G6</accession>
<evidence type="ECO:0000256" key="3">
    <source>
        <dbReference type="ARBA" id="ARBA00022827"/>
    </source>
</evidence>
<feature type="signal peptide" evidence="5">
    <location>
        <begin position="1"/>
        <end position="21"/>
    </location>
</feature>
<feature type="chain" id="PRO_5038993592" evidence="5">
    <location>
        <begin position="22"/>
        <end position="575"/>
    </location>
</feature>
<gene>
    <name evidence="7" type="ORF">H7313_03590</name>
</gene>
<dbReference type="GO" id="GO:0008202">
    <property type="term" value="P:steroid metabolic process"/>
    <property type="evidence" value="ECO:0007669"/>
    <property type="project" value="UniProtKB-ARBA"/>
</dbReference>
<evidence type="ECO:0000313" key="8">
    <source>
        <dbReference type="Proteomes" id="UP000587396"/>
    </source>
</evidence>
<dbReference type="AlphaFoldDB" id="A0A842J9G6"/>
<evidence type="ECO:0000259" key="6">
    <source>
        <dbReference type="Pfam" id="PF00890"/>
    </source>
</evidence>
<keyword evidence="2" id="KW-0285">Flavoprotein</keyword>
<comment type="caution">
    <text evidence="7">The sequence shown here is derived from an EMBL/GenBank/DDBJ whole genome shotgun (WGS) entry which is preliminary data.</text>
</comment>
<dbReference type="SUPFAM" id="SSF56425">
    <property type="entry name" value="Succinate dehydrogenase/fumarate reductase flavoprotein, catalytic domain"/>
    <property type="match status" value="1"/>
</dbReference>
<dbReference type="Pfam" id="PF00890">
    <property type="entry name" value="FAD_binding_2"/>
    <property type="match status" value="1"/>
</dbReference>
<dbReference type="InterPro" id="IPR036188">
    <property type="entry name" value="FAD/NAD-bd_sf"/>
</dbReference>
<name>A0A842J9G6_9ACTN</name>
<dbReference type="Gene3D" id="3.50.50.60">
    <property type="entry name" value="FAD/NAD(P)-binding domain"/>
    <property type="match status" value="1"/>
</dbReference>
<dbReference type="PANTHER" id="PTHR43400:SF10">
    <property type="entry name" value="3-OXOSTEROID 1-DEHYDROGENASE"/>
    <property type="match status" value="1"/>
</dbReference>
<dbReference type="GO" id="GO:0033765">
    <property type="term" value="F:steroid dehydrogenase activity, acting on the CH-CH group of donors"/>
    <property type="evidence" value="ECO:0007669"/>
    <property type="project" value="UniProtKB-ARBA"/>
</dbReference>
<keyword evidence="5" id="KW-0732">Signal</keyword>
<evidence type="ECO:0000256" key="4">
    <source>
        <dbReference type="ARBA" id="ARBA00023002"/>
    </source>
</evidence>
<dbReference type="RefSeq" id="WP_185904422.1">
    <property type="nucleotide sequence ID" value="NZ_JACMSE010000002.1"/>
</dbReference>
<dbReference type="SUPFAM" id="SSF51905">
    <property type="entry name" value="FAD/NAD(P)-binding domain"/>
    <property type="match status" value="1"/>
</dbReference>
<evidence type="ECO:0000313" key="7">
    <source>
        <dbReference type="EMBL" id="MBC2888433.1"/>
    </source>
</evidence>
<proteinExistence type="predicted"/>
<dbReference type="Gene3D" id="3.90.700.10">
    <property type="entry name" value="Succinate dehydrogenase/fumarate reductase flavoprotein, catalytic domain"/>
    <property type="match status" value="1"/>
</dbReference>
<dbReference type="PROSITE" id="PS51318">
    <property type="entry name" value="TAT"/>
    <property type="match status" value="1"/>
</dbReference>
<sequence>MSEKGLSRRAFLGFGATAAAAAAAVGITGCAPQAKGDASASGNASSAGGAATKFTPDFLTPPPVPTDVKDEKTCDVLVIGMGLAGTAAAKEAAEAGKKVIVLEKQPEDSYSVISMAGDFGVVGSKIQKDLGIEWAPKEDILNEFVKETGGRCDTWMTNYWYDHSGEDFDWFIENADYEVLKSTAANRETDKPNYIRPKCFPPQEGYNYKEEVYPYFHGTITTNPNMQWACQAAFEDAMKAGAELIYNAEGEQLIVEDGTVKGAYAKTKDGYLKVNAKAVVLCCGDYGANPEMRHYYAPWTEEFMGGVDDGRGQLMGIWAGGWMELGPHAPMTHHMGGSLGVDSFLQLNMEGKRFMNEDVPGQNIADEHTRQPVAKDPEMAEAGVKAWQIFDSKWPEQIDKMPDGHGYTTHFVSEEEAPNYETVLSGFGLGYTTAAMVEERTDVIANSLEELAEKTGLPYDTMKAEIERYNELCHKGVDEDFGKMSKRLFPVENPPYYACKFGNAGMLVMFGGLECDHDLHVTKDGTNDPIPGLFVAGNTMGRRLLVDYPVVVAGISLATALCFGRLAGKNAAASV</sequence>
<protein>
    <submittedName>
        <fullName evidence="7">FAD-dependent oxidoreductase</fullName>
    </submittedName>
</protein>
<evidence type="ECO:0000256" key="5">
    <source>
        <dbReference type="SAM" id="SignalP"/>
    </source>
</evidence>
<dbReference type="InterPro" id="IPR006311">
    <property type="entry name" value="TAT_signal"/>
</dbReference>
<evidence type="ECO:0000256" key="2">
    <source>
        <dbReference type="ARBA" id="ARBA00022630"/>
    </source>
</evidence>
<dbReference type="PANTHER" id="PTHR43400">
    <property type="entry name" value="FUMARATE REDUCTASE"/>
    <property type="match status" value="1"/>
</dbReference>
<feature type="domain" description="FAD-dependent oxidoreductase 2 FAD-binding" evidence="6">
    <location>
        <begin position="75"/>
        <end position="541"/>
    </location>
</feature>